<reference evidence="2" key="1">
    <citation type="submission" date="2016-11" db="UniProtKB">
        <authorList>
            <consortium name="WormBaseParasite"/>
        </authorList>
    </citation>
    <scope>IDENTIFICATION</scope>
    <source>
        <strain evidence="2">pt0022</strain>
    </source>
</reference>
<evidence type="ECO:0000259" key="1">
    <source>
        <dbReference type="PROSITE" id="PS50948"/>
    </source>
</evidence>
<proteinExistence type="predicted"/>
<sequence length="525" mass="62776">MNIKKETQQFHRLIMQIILPYLKQPQLFMITILQSFEDETLLWWINLQKILEKNIPTYHTYHSVMETFDNRSKISNSQKSINDDDNDDNNGSKLRFLEEIVRELRENPNKYKLSVERIDDRQSWIVIRIGNYHKRENLHETIFKNIPGMLHQFPTRRDSPEELKANYHVLRIKLPYEFLSNSTLKGREIQQNEAYTNPESTSDFNMQRLNKHKKDGIFQKLPAHFIDEQHGYLYRIQIHGINRDLSSANNTVNDHEMRKKEIKNSKITDNTDNNINERKISRTINSTCFGMINRQLLYNASYKEIHDISLEQCRCACANTWKNDDKDDCMIKCRSFQYNNVTRKCLLNEDDHYGNYDLIYSWDNNYFYRICTAEDIINDAIRNCQTERNTNFEQFALERTSTNEDMIISSTEENKTIHSTRKRSTIDHRSMFSSSAFRTKSVYWWKKNEKEEVSNKTITEEVILSPNLWSKIMKTKSVAENFKTLVLEILEKQSEEISVGKKEYDYRIKIQHENLCYNYNFYGLY</sequence>
<dbReference type="PROSITE" id="PS50948">
    <property type="entry name" value="PAN"/>
    <property type="match status" value="1"/>
</dbReference>
<accession>A0A1I8E9A3</accession>
<dbReference type="SMART" id="SM00473">
    <property type="entry name" value="PAN_AP"/>
    <property type="match status" value="1"/>
</dbReference>
<organism evidence="2">
    <name type="scientific">Wuchereria bancrofti</name>
    <dbReference type="NCBI Taxonomy" id="6293"/>
    <lineage>
        <taxon>Eukaryota</taxon>
        <taxon>Metazoa</taxon>
        <taxon>Ecdysozoa</taxon>
        <taxon>Nematoda</taxon>
        <taxon>Chromadorea</taxon>
        <taxon>Rhabditida</taxon>
        <taxon>Spirurina</taxon>
        <taxon>Spiruromorpha</taxon>
        <taxon>Filarioidea</taxon>
        <taxon>Onchocercidae</taxon>
        <taxon>Wuchereria</taxon>
    </lineage>
</organism>
<dbReference type="Gene3D" id="3.50.4.10">
    <property type="entry name" value="Hepatocyte Growth Factor"/>
    <property type="match status" value="1"/>
</dbReference>
<evidence type="ECO:0000313" key="2">
    <source>
        <dbReference type="WBParaSite" id="maker-PairedContig_1122-snap-gene-0.5-mRNA-1"/>
    </source>
</evidence>
<dbReference type="AlphaFoldDB" id="A0A1I8E9A3"/>
<dbReference type="WBParaSite" id="maker-PairedContig_1122-snap-gene-0.5-mRNA-1">
    <property type="protein sequence ID" value="maker-PairedContig_1122-snap-gene-0.5-mRNA-1"/>
    <property type="gene ID" value="maker-PairedContig_1122-snap-gene-0.5"/>
</dbReference>
<name>A0A1I8E9A3_WUCBA</name>
<protein>
    <submittedName>
        <fullName evidence="2">Apple domain-containing protein</fullName>
    </submittedName>
</protein>
<dbReference type="InterPro" id="IPR003609">
    <property type="entry name" value="Pan_app"/>
</dbReference>
<dbReference type="Pfam" id="PF00024">
    <property type="entry name" value="PAN_1"/>
    <property type="match status" value="1"/>
</dbReference>
<feature type="domain" description="Apple" evidence="1">
    <location>
        <begin position="288"/>
        <end position="371"/>
    </location>
</feature>